<dbReference type="AlphaFoldDB" id="A0A427AJY6"/>
<gene>
    <name evidence="2" type="ORF">B296_00006353</name>
</gene>
<evidence type="ECO:0000313" key="3">
    <source>
        <dbReference type="Proteomes" id="UP000287651"/>
    </source>
</evidence>
<name>A0A427AJY6_ENSVE</name>
<sequence length="164" mass="17723">MRLRIRRSNVLGGIRQAVSGSYVPDAGVGAAVASSKVLDNGGSVAVCMSSVRLGHIPRDDKGIDKLSSHRYKTPVSAIATIENPNASMSQPVNHSQDVMRILPEPDVVSSDSTNSVREQLRQVNQRLDEVQRNFVRSKEEVGETTKGGSPFAPKILDKLIPSSF</sequence>
<comment type="caution">
    <text evidence="2">The sequence shown here is derived from an EMBL/GenBank/DDBJ whole genome shotgun (WGS) entry which is preliminary data.</text>
</comment>
<proteinExistence type="predicted"/>
<evidence type="ECO:0000313" key="2">
    <source>
        <dbReference type="EMBL" id="RRT76471.1"/>
    </source>
</evidence>
<reference evidence="2 3" key="1">
    <citation type="journal article" date="2014" name="Agronomy (Basel)">
        <title>A Draft Genome Sequence for Ensete ventricosum, the Drought-Tolerant Tree Against Hunger.</title>
        <authorList>
            <person name="Harrison J."/>
            <person name="Moore K.A."/>
            <person name="Paszkiewicz K."/>
            <person name="Jones T."/>
            <person name="Grant M."/>
            <person name="Ambacheew D."/>
            <person name="Muzemil S."/>
            <person name="Studholme D.J."/>
        </authorList>
    </citation>
    <scope>NUCLEOTIDE SEQUENCE [LARGE SCALE GENOMIC DNA]</scope>
</reference>
<organism evidence="2 3">
    <name type="scientific">Ensete ventricosum</name>
    <name type="common">Abyssinian banana</name>
    <name type="synonym">Musa ensete</name>
    <dbReference type="NCBI Taxonomy" id="4639"/>
    <lineage>
        <taxon>Eukaryota</taxon>
        <taxon>Viridiplantae</taxon>
        <taxon>Streptophyta</taxon>
        <taxon>Embryophyta</taxon>
        <taxon>Tracheophyta</taxon>
        <taxon>Spermatophyta</taxon>
        <taxon>Magnoliopsida</taxon>
        <taxon>Liliopsida</taxon>
        <taxon>Zingiberales</taxon>
        <taxon>Musaceae</taxon>
        <taxon>Ensete</taxon>
    </lineage>
</organism>
<evidence type="ECO:0000256" key="1">
    <source>
        <dbReference type="SAM" id="MobiDB-lite"/>
    </source>
</evidence>
<dbReference type="Proteomes" id="UP000287651">
    <property type="component" value="Unassembled WGS sequence"/>
</dbReference>
<feature type="compositionally biased region" description="Basic and acidic residues" evidence="1">
    <location>
        <begin position="134"/>
        <end position="143"/>
    </location>
</feature>
<protein>
    <submittedName>
        <fullName evidence="2">Uncharacterized protein</fullName>
    </submittedName>
</protein>
<feature type="region of interest" description="Disordered" evidence="1">
    <location>
        <begin position="134"/>
        <end position="154"/>
    </location>
</feature>
<accession>A0A427AJY6</accession>
<dbReference type="EMBL" id="AMZH03002185">
    <property type="protein sequence ID" value="RRT76471.1"/>
    <property type="molecule type" value="Genomic_DNA"/>
</dbReference>